<protein>
    <recommendedName>
        <fullName evidence="3">pepsin A</fullName>
        <ecNumber evidence="3">3.4.23.1</ecNumber>
    </recommendedName>
</protein>
<dbReference type="PANTHER" id="PTHR47966">
    <property type="entry name" value="BETA-SITE APP-CLEAVING ENZYME, ISOFORM A-RELATED"/>
    <property type="match status" value="1"/>
</dbReference>
<dbReference type="InterPro" id="IPR001461">
    <property type="entry name" value="Aspartic_peptidase_A1"/>
</dbReference>
<reference evidence="14 15" key="1">
    <citation type="submission" date="2020-06" db="EMBL/GenBank/DDBJ databases">
        <authorList>
            <consortium name="Wellcome Sanger Institute Data Sharing"/>
        </authorList>
    </citation>
    <scope>NUCLEOTIDE SEQUENCE [LARGE SCALE GENOMIC DNA]</scope>
</reference>
<evidence type="ECO:0000256" key="12">
    <source>
        <dbReference type="SAM" id="Phobius"/>
    </source>
</evidence>
<dbReference type="InterPro" id="IPR033121">
    <property type="entry name" value="PEPTIDASE_A1"/>
</dbReference>
<feature type="disulfide bond" evidence="10">
    <location>
        <begin position="295"/>
        <end position="299"/>
    </location>
</feature>
<dbReference type="FunFam" id="2.40.70.10:FF:000006">
    <property type="entry name" value="Cathepsin E"/>
    <property type="match status" value="1"/>
</dbReference>
<dbReference type="GO" id="GO:0007586">
    <property type="term" value="P:digestion"/>
    <property type="evidence" value="ECO:0007669"/>
    <property type="project" value="UniProtKB-KW"/>
</dbReference>
<dbReference type="PROSITE" id="PS00141">
    <property type="entry name" value="ASP_PROTEASE"/>
    <property type="match status" value="2"/>
</dbReference>
<dbReference type="SUPFAM" id="SSF50630">
    <property type="entry name" value="Acid proteases"/>
    <property type="match status" value="1"/>
</dbReference>
<keyword evidence="12" id="KW-1133">Transmembrane helix</keyword>
<organism evidence="14 15">
    <name type="scientific">Denticeps clupeoides</name>
    <name type="common">denticle herring</name>
    <dbReference type="NCBI Taxonomy" id="299321"/>
    <lineage>
        <taxon>Eukaryota</taxon>
        <taxon>Metazoa</taxon>
        <taxon>Chordata</taxon>
        <taxon>Craniata</taxon>
        <taxon>Vertebrata</taxon>
        <taxon>Euteleostomi</taxon>
        <taxon>Actinopterygii</taxon>
        <taxon>Neopterygii</taxon>
        <taxon>Teleostei</taxon>
        <taxon>Clupei</taxon>
        <taxon>Clupeiformes</taxon>
        <taxon>Denticipitoidei</taxon>
        <taxon>Denticipitidae</taxon>
        <taxon>Denticeps</taxon>
    </lineage>
</organism>
<reference evidence="14" key="2">
    <citation type="submission" date="2025-08" db="UniProtKB">
        <authorList>
            <consortium name="Ensembl"/>
        </authorList>
    </citation>
    <scope>IDENTIFICATION</scope>
</reference>
<dbReference type="Proteomes" id="UP000694580">
    <property type="component" value="Chromosome 2"/>
</dbReference>
<dbReference type="Gene3D" id="2.40.70.10">
    <property type="entry name" value="Acid Proteases"/>
    <property type="match status" value="2"/>
</dbReference>
<feature type="transmembrane region" description="Helical" evidence="12">
    <location>
        <begin position="37"/>
        <end position="56"/>
    </location>
</feature>
<dbReference type="InterPro" id="IPR012848">
    <property type="entry name" value="Aspartic_peptidase_N"/>
</dbReference>
<evidence type="ECO:0000256" key="3">
    <source>
        <dbReference type="ARBA" id="ARBA00011924"/>
    </source>
</evidence>
<dbReference type="AlphaFoldDB" id="A0AAY4BUL7"/>
<keyword evidence="7 11" id="KW-0378">Hydrolase</keyword>
<evidence type="ECO:0000256" key="11">
    <source>
        <dbReference type="RuleBase" id="RU000454"/>
    </source>
</evidence>
<dbReference type="PRINTS" id="PR00792">
    <property type="entry name" value="PEPSIN"/>
</dbReference>
<evidence type="ECO:0000313" key="14">
    <source>
        <dbReference type="Ensembl" id="ENSDCDP00010023886.1"/>
    </source>
</evidence>
<dbReference type="GO" id="GO:0006508">
    <property type="term" value="P:proteolysis"/>
    <property type="evidence" value="ECO:0007669"/>
    <property type="project" value="UniProtKB-KW"/>
</dbReference>
<dbReference type="PROSITE" id="PS51767">
    <property type="entry name" value="PEPTIDASE_A1"/>
    <property type="match status" value="1"/>
</dbReference>
<evidence type="ECO:0000256" key="7">
    <source>
        <dbReference type="ARBA" id="ARBA00022801"/>
    </source>
</evidence>
<evidence type="ECO:0000256" key="5">
    <source>
        <dbReference type="ARBA" id="ARBA00022750"/>
    </source>
</evidence>
<keyword evidence="12" id="KW-0812">Transmembrane</keyword>
<dbReference type="PANTHER" id="PTHR47966:SF22">
    <property type="entry name" value="PEPSIN A-3-RELATED"/>
    <property type="match status" value="1"/>
</dbReference>
<dbReference type="Ensembl" id="ENSDCDT00010029470.1">
    <property type="protein sequence ID" value="ENSDCDP00010023886.1"/>
    <property type="gene ID" value="ENSDCDG00010014809.1"/>
</dbReference>
<evidence type="ECO:0000313" key="15">
    <source>
        <dbReference type="Proteomes" id="UP000694580"/>
    </source>
</evidence>
<keyword evidence="4 11" id="KW-0645">Protease</keyword>
<accession>A0AAY4BUL7</accession>
<name>A0AAY4BUL7_9TELE</name>
<feature type="active site" evidence="9">
    <location>
        <position position="122"/>
    </location>
</feature>
<dbReference type="GeneTree" id="ENSGT00940000162710"/>
<dbReference type="EC" id="3.4.23.1" evidence="3"/>
<keyword evidence="12" id="KW-0472">Membrane</keyword>
<reference evidence="14" key="3">
    <citation type="submission" date="2025-09" db="UniProtKB">
        <authorList>
            <consortium name="Ensembl"/>
        </authorList>
    </citation>
    <scope>IDENTIFICATION</scope>
</reference>
<evidence type="ECO:0000256" key="2">
    <source>
        <dbReference type="ARBA" id="ARBA00007447"/>
    </source>
</evidence>
<comment type="similarity">
    <text evidence="2 11">Belongs to the peptidase A1 family.</text>
</comment>
<evidence type="ECO:0000256" key="8">
    <source>
        <dbReference type="ARBA" id="ARBA00023157"/>
    </source>
</evidence>
<proteinExistence type="inferred from homology"/>
<evidence type="ECO:0000256" key="9">
    <source>
        <dbReference type="PIRSR" id="PIRSR601461-1"/>
    </source>
</evidence>
<keyword evidence="15" id="KW-1185">Reference proteome</keyword>
<dbReference type="GO" id="GO:0004190">
    <property type="term" value="F:aspartic-type endopeptidase activity"/>
    <property type="evidence" value="ECO:0007669"/>
    <property type="project" value="UniProtKB-KW"/>
</dbReference>
<evidence type="ECO:0000256" key="10">
    <source>
        <dbReference type="PIRSR" id="PIRSR601461-2"/>
    </source>
</evidence>
<dbReference type="FunFam" id="2.40.70.10:FF:000004">
    <property type="entry name" value="Pepsin A"/>
    <property type="match status" value="1"/>
</dbReference>
<keyword evidence="8 10" id="KW-1015">Disulfide bond</keyword>
<dbReference type="InterPro" id="IPR001969">
    <property type="entry name" value="Aspartic_peptidase_AS"/>
</dbReference>
<evidence type="ECO:0000259" key="13">
    <source>
        <dbReference type="PROSITE" id="PS51767"/>
    </source>
</evidence>
<keyword evidence="6" id="KW-0222">Digestion</keyword>
<dbReference type="Pfam" id="PF00026">
    <property type="entry name" value="Asp"/>
    <property type="match status" value="1"/>
</dbReference>
<feature type="disulfide bond" evidence="10">
    <location>
        <begin position="135"/>
        <end position="140"/>
    </location>
</feature>
<keyword evidence="5 11" id="KW-0064">Aspartyl protease</keyword>
<comment type="function">
    <text evidence="1">Shows particularly broad specificity; although bonds involving phenylalanine and leucine are preferred, many others are also cleaved to some extent.</text>
</comment>
<feature type="active site" evidence="9">
    <location>
        <position position="304"/>
    </location>
</feature>
<feature type="domain" description="Peptidase A1" evidence="13">
    <location>
        <begin position="104"/>
        <end position="413"/>
    </location>
</feature>
<evidence type="ECO:0000256" key="6">
    <source>
        <dbReference type="ARBA" id="ARBA00022757"/>
    </source>
</evidence>
<dbReference type="Pfam" id="PF07966">
    <property type="entry name" value="A1_Propeptide"/>
    <property type="match status" value="1"/>
</dbReference>
<gene>
    <name evidence="14" type="primary">PGC</name>
</gene>
<evidence type="ECO:0000256" key="4">
    <source>
        <dbReference type="ARBA" id="ARBA00022670"/>
    </source>
</evidence>
<dbReference type="Gene3D" id="6.10.140.60">
    <property type="match status" value="1"/>
</dbReference>
<sequence>MIRRRWYTACLARIKAKGSTADFQQVKVVIRAFTMKAVVILCAMLALSECLVRVPLFKMKTIRETMQEKGLWEEFRKKYPSNPMAKFSSEPGTEPMTNNADLSYFGVISIGTPPQSFKVVFDTGSANLWVPSIYCNSAACGNHQKFDPTKSTTFVNEGTSLSIQYGTGSMTGFLGSDTVEVGGIQVLNQVFGLSQTEAQFMYYMQADGILGLAYASEAVDGVLPVFNNMVQQSLVPNSYFSVYLSRNSESGNEVIFGGYDPSHINSQLNWIPVSSQAYWQISMDSITINGNVVACNGGCQAIVDTGTALIVGPDSDISNINNIVGATSSNNGEGTVDCSSIGSMPNISFSIHGISYSVPPSAYVSQSQYYGCTTGFENSFSNGIGTGLWILGDVFIRENYVVFDLGGNYVGLAPLA</sequence>
<dbReference type="InterPro" id="IPR021109">
    <property type="entry name" value="Peptidase_aspartic_dom_sf"/>
</dbReference>
<evidence type="ECO:0000256" key="1">
    <source>
        <dbReference type="ARBA" id="ARBA00002318"/>
    </source>
</evidence>